<dbReference type="Gene3D" id="2.30.30.730">
    <property type="match status" value="1"/>
</dbReference>
<evidence type="ECO:0000313" key="3">
    <source>
        <dbReference type="EMBL" id="SHM59245.1"/>
    </source>
</evidence>
<organism evidence="3 4">
    <name type="scientific">Xylanibacter ruminicola</name>
    <name type="common">Prevotella ruminicola</name>
    <dbReference type="NCBI Taxonomy" id="839"/>
    <lineage>
        <taxon>Bacteria</taxon>
        <taxon>Pseudomonadati</taxon>
        <taxon>Bacteroidota</taxon>
        <taxon>Bacteroidia</taxon>
        <taxon>Bacteroidales</taxon>
        <taxon>Prevotellaceae</taxon>
        <taxon>Xylanibacter</taxon>
    </lineage>
</organism>
<reference evidence="3 4" key="1">
    <citation type="submission" date="2016-11" db="EMBL/GenBank/DDBJ databases">
        <authorList>
            <person name="Jaros S."/>
            <person name="Januszkiewicz K."/>
            <person name="Wedrychowicz H."/>
        </authorList>
    </citation>
    <scope>NUCLEOTIDE SEQUENCE [LARGE SCALE GENOMIC DNA]</scope>
    <source>
        <strain evidence="3 4">BPI-34</strain>
    </source>
</reference>
<evidence type="ECO:0000259" key="2">
    <source>
        <dbReference type="Pfam" id="PF21186"/>
    </source>
</evidence>
<accession>A0A1M7K1Y9</accession>
<dbReference type="Proteomes" id="UP000184280">
    <property type="component" value="Unassembled WGS sequence"/>
</dbReference>
<dbReference type="AlphaFoldDB" id="A0A1M7K1Y9"/>
<protein>
    <submittedName>
        <fullName evidence="3">Uncharacterized protein</fullName>
    </submittedName>
</protein>
<proteinExistence type="predicted"/>
<evidence type="ECO:0000259" key="1">
    <source>
        <dbReference type="Pfam" id="PF18347"/>
    </source>
</evidence>
<gene>
    <name evidence="3" type="ORF">SAMN04488494_2245</name>
</gene>
<dbReference type="InterPro" id="IPR049280">
    <property type="entry name" value="DUF6852"/>
</dbReference>
<dbReference type="RefSeq" id="WP_028907409.1">
    <property type="nucleotide sequence ID" value="NZ_FOLF01000013.1"/>
</dbReference>
<name>A0A1M7K1Y9_XYLRU</name>
<dbReference type="InterPro" id="IPR049282">
    <property type="entry name" value="BVU_3817_N_sf"/>
</dbReference>
<feature type="domain" description="DUF6852" evidence="2">
    <location>
        <begin position="51"/>
        <end position="121"/>
    </location>
</feature>
<dbReference type="InterPro" id="IPR049281">
    <property type="entry name" value="BVU_3817-like_C_sf"/>
</dbReference>
<sequence length="138" mass="15593">MQQTILAIAGKPGLYKLVTRGNNNLIVEALDATHKRMPAFATDRITSLGDIAMFTETDDVPLTDVLDNLKKLENGKRASINEKKASSAELREYFTKVLPEWDQDRVKDSHIKKLITWYNILIEAGITDFKDEEPESAE</sequence>
<dbReference type="EMBL" id="FRCJ01000004">
    <property type="protein sequence ID" value="SHM59245.1"/>
    <property type="molecule type" value="Genomic_DNA"/>
</dbReference>
<dbReference type="OrthoDB" id="675198at2"/>
<dbReference type="Pfam" id="PF21186">
    <property type="entry name" value="DUF6852"/>
    <property type="match status" value="1"/>
</dbReference>
<evidence type="ECO:0000313" key="4">
    <source>
        <dbReference type="Proteomes" id="UP000184280"/>
    </source>
</evidence>
<dbReference type="Pfam" id="PF18347">
    <property type="entry name" value="DUF5606"/>
    <property type="match status" value="1"/>
</dbReference>
<dbReference type="Gene3D" id="1.10.10.1650">
    <property type="match status" value="1"/>
</dbReference>
<dbReference type="InterPro" id="IPR041218">
    <property type="entry name" value="DUF5606"/>
</dbReference>
<feature type="domain" description="DUF5606" evidence="1">
    <location>
        <begin position="3"/>
        <end position="48"/>
    </location>
</feature>